<evidence type="ECO:0000256" key="1">
    <source>
        <dbReference type="ARBA" id="ARBA00004906"/>
    </source>
</evidence>
<dbReference type="Gene3D" id="2.160.20.10">
    <property type="entry name" value="Single-stranded right-handed beta-helix, Pectin lyase-like"/>
    <property type="match status" value="1"/>
</dbReference>
<dbReference type="InterPro" id="IPR019734">
    <property type="entry name" value="TPR_rpt"/>
</dbReference>
<dbReference type="PANTHER" id="PTHR22990:SF15">
    <property type="entry name" value="F-BOX ONLY PROTEIN 10"/>
    <property type="match status" value="1"/>
</dbReference>
<keyword evidence="3" id="KW-0833">Ubl conjugation pathway</keyword>
<proteinExistence type="predicted"/>
<accession>A0A2A2ADM4</accession>
<dbReference type="SUPFAM" id="SSF48452">
    <property type="entry name" value="TPR-like"/>
    <property type="match status" value="3"/>
</dbReference>
<organism evidence="5 6">
    <name type="scientific">Vandammella animalimorsus</name>
    <dbReference type="NCBI Taxonomy" id="2029117"/>
    <lineage>
        <taxon>Bacteria</taxon>
        <taxon>Pseudomonadati</taxon>
        <taxon>Pseudomonadota</taxon>
        <taxon>Betaproteobacteria</taxon>
        <taxon>Burkholderiales</taxon>
        <taxon>Comamonadaceae</taxon>
        <taxon>Vandammella</taxon>
    </lineage>
</organism>
<evidence type="ECO:0000256" key="3">
    <source>
        <dbReference type="ARBA" id="ARBA00022786"/>
    </source>
</evidence>
<dbReference type="InterPro" id="IPR051550">
    <property type="entry name" value="SCF-Subunits/Alg-Epimerases"/>
</dbReference>
<dbReference type="SMART" id="SM00028">
    <property type="entry name" value="TPR"/>
    <property type="match status" value="5"/>
</dbReference>
<dbReference type="InterPro" id="IPR006626">
    <property type="entry name" value="PbH1"/>
</dbReference>
<feature type="domain" description="Right handed beta helix" evidence="4">
    <location>
        <begin position="585"/>
        <end position="691"/>
    </location>
</feature>
<dbReference type="AlphaFoldDB" id="A0A2A2ADM4"/>
<reference evidence="5 6" key="1">
    <citation type="submission" date="2017-08" db="EMBL/GenBank/DDBJ databases">
        <title>WGS of Clinical strains of the CDC Group NO-1 linked to zoonotic infections in humans.</title>
        <authorList>
            <person name="Bernier A.-M."/>
            <person name="Bernard K."/>
        </authorList>
    </citation>
    <scope>NUCLEOTIDE SEQUENCE [LARGE SCALE GENOMIC DNA]</scope>
    <source>
        <strain evidence="5 6">NML00-0135</strain>
    </source>
</reference>
<dbReference type="SUPFAM" id="SSF51126">
    <property type="entry name" value="Pectin lyase-like"/>
    <property type="match status" value="1"/>
</dbReference>
<dbReference type="SMART" id="SM00386">
    <property type="entry name" value="HAT"/>
    <property type="match status" value="6"/>
</dbReference>
<keyword evidence="6" id="KW-1185">Reference proteome</keyword>
<dbReference type="NCBIfam" id="TIGR03804">
    <property type="entry name" value="para_beta_helix"/>
    <property type="match status" value="1"/>
</dbReference>
<dbReference type="SMART" id="SM00710">
    <property type="entry name" value="PbH1"/>
    <property type="match status" value="8"/>
</dbReference>
<dbReference type="InterPro" id="IPR003107">
    <property type="entry name" value="HAT"/>
</dbReference>
<dbReference type="RefSeq" id="WP_095540209.1">
    <property type="nucleotide sequence ID" value="NZ_NSJB01000008.1"/>
</dbReference>
<dbReference type="Pfam" id="PF13229">
    <property type="entry name" value="Beta_helix"/>
    <property type="match status" value="1"/>
</dbReference>
<dbReference type="InterPro" id="IPR039448">
    <property type="entry name" value="Beta_helix"/>
</dbReference>
<dbReference type="Gene3D" id="1.25.40.10">
    <property type="entry name" value="Tetratricopeptide repeat domain"/>
    <property type="match status" value="3"/>
</dbReference>
<evidence type="ECO:0000313" key="5">
    <source>
        <dbReference type="EMBL" id="PAT36625.1"/>
    </source>
</evidence>
<name>A0A2A2ADM4_9BURK</name>
<dbReference type="InterPro" id="IPR011990">
    <property type="entry name" value="TPR-like_helical_dom_sf"/>
</dbReference>
<keyword evidence="2" id="KW-0677">Repeat</keyword>
<evidence type="ECO:0000313" key="6">
    <source>
        <dbReference type="Proteomes" id="UP000218054"/>
    </source>
</evidence>
<dbReference type="GO" id="GO:0006396">
    <property type="term" value="P:RNA processing"/>
    <property type="evidence" value="ECO:0007669"/>
    <property type="project" value="InterPro"/>
</dbReference>
<evidence type="ECO:0000256" key="2">
    <source>
        <dbReference type="ARBA" id="ARBA00022737"/>
    </source>
</evidence>
<evidence type="ECO:0000259" key="4">
    <source>
        <dbReference type="Pfam" id="PF13229"/>
    </source>
</evidence>
<protein>
    <recommendedName>
        <fullName evidence="4">Right handed beta helix domain-containing protein</fullName>
    </recommendedName>
</protein>
<dbReference type="Proteomes" id="UP000218054">
    <property type="component" value="Unassembled WGS sequence"/>
</dbReference>
<dbReference type="InterPro" id="IPR012334">
    <property type="entry name" value="Pectin_lyas_fold"/>
</dbReference>
<dbReference type="EMBL" id="NSJB01000008">
    <property type="protein sequence ID" value="PAT36625.1"/>
    <property type="molecule type" value="Genomic_DNA"/>
</dbReference>
<comment type="pathway">
    <text evidence="1">Protein modification; protein ubiquitination.</text>
</comment>
<dbReference type="InterPro" id="IPR022441">
    <property type="entry name" value="Para_beta_helix_rpt-2"/>
</dbReference>
<dbReference type="PANTHER" id="PTHR22990">
    <property type="entry name" value="F-BOX ONLY PROTEIN"/>
    <property type="match status" value="1"/>
</dbReference>
<dbReference type="InterPro" id="IPR011050">
    <property type="entry name" value="Pectin_lyase_fold/virulence"/>
</dbReference>
<gene>
    <name evidence="5" type="ORF">CK625_10195</name>
</gene>
<comment type="caution">
    <text evidence="5">The sequence shown here is derived from an EMBL/GenBank/DDBJ whole genome shotgun (WGS) entry which is preliminary data.</text>
</comment>
<sequence length="922" mass="102938">MNHLLQRITSRFQNPLAKARQAQQARDWTTALALYERARQLQPDNWRGYAQACIAHRQLGQWAQADAVLEQGLLQLGEHPQLLIAYGDNAMDQRLWELALQRWQRLRQTHPGEDSGWLRAAQALLRLQHDEQAQQLLTQGIERLGERAALQQLLSQVQDQQQARLQALWQQAHDALHQQRSGEALALYEQLRQLQPDNWLGYAQACIAHRQLGQWAQADAVLEQGLLQLGEHPQLLIAYGDNAMDQRLWELALQRWQRLRQTHPGEDSGWLRAAQALLRLQHDEQAQQLLTQGIERLGERAALQQLLGQVQDQQQARLQALWQQAHDALHQQRSGEALALYEQLRQLQPDNWLGYAQACIAHRQLGQWAQADAVLEQGLLQLGEHPQLLIAYGDNAMDQRLWELALQRWQRLRQAHPQQAQAHLRAAEACLRLNQREQAQALLKTLERQAEADPALQQPLALMRLRLEAPELRPSGFAQLLPRSAWPHWTAAPSSADARIHGAQVSRRARRLGLAPLQYEEVHTIYQCAGAQLPGATLPLLPWPVDAQRLTQLQGLRLNGHERPSPLPKQTRQAEPTDAPFQLTLQDCQDVLLENLDFTDLPGDGLLLLRCRNVWLRNCRFHGQRGAAIVVASGCAHVTVEHCEFAGGHGAAILIGEGAQHIRIAHNCIEAGQGKSNWMAGIVVTDRSLGNLAQGAASLFGPDGYWAQPEPICQRLLPPRSIVLEANQVIRNLSSGIYLDGAIETLLIGNQIEGNSKEGICLDYGATKNLLLFNQLSGNGNRWGKSDEDLARDFVAADGRLPDGTARAKVPAISIDNALHNLLLHNFIHHNFGSGIKIVRTGFGNLIADNHIAMNGLGGNARHMFFGVELGFAPSDLPPSDDDELDFLPSLDNCATDNHITGWHDTPIYSAPDTAAPLHEAI</sequence>